<organism evidence="2 3">
    <name type="scientific">Meristemomyces frigidus</name>
    <dbReference type="NCBI Taxonomy" id="1508187"/>
    <lineage>
        <taxon>Eukaryota</taxon>
        <taxon>Fungi</taxon>
        <taxon>Dikarya</taxon>
        <taxon>Ascomycota</taxon>
        <taxon>Pezizomycotina</taxon>
        <taxon>Dothideomycetes</taxon>
        <taxon>Dothideomycetidae</taxon>
        <taxon>Mycosphaerellales</taxon>
        <taxon>Teratosphaeriaceae</taxon>
        <taxon>Meristemomyces</taxon>
    </lineage>
</organism>
<feature type="compositionally biased region" description="Acidic residues" evidence="1">
    <location>
        <begin position="106"/>
        <end position="121"/>
    </location>
</feature>
<evidence type="ECO:0000313" key="2">
    <source>
        <dbReference type="EMBL" id="KAK5115792.1"/>
    </source>
</evidence>
<sequence>MSKVSWTDAEKLGLFFQIMEKSGTICWSELTLPEGRTMKACQVMVDKEKARVKAARLTKRNGEEPAAAEGTMVTPKKRSKKDEVGEEEGSPPKKPRKARMKKVKAEEEEEEEEEGEVAECDAFEKAGVKAEHQVDDDNNGRL</sequence>
<proteinExistence type="predicted"/>
<dbReference type="AlphaFoldDB" id="A0AAN7TL66"/>
<name>A0AAN7TL66_9PEZI</name>
<comment type="caution">
    <text evidence="2">The sequence shown here is derived from an EMBL/GenBank/DDBJ whole genome shotgun (WGS) entry which is preliminary data.</text>
</comment>
<dbReference type="Proteomes" id="UP001310890">
    <property type="component" value="Unassembled WGS sequence"/>
</dbReference>
<feature type="compositionally biased region" description="Basic residues" evidence="1">
    <location>
        <begin position="93"/>
        <end position="102"/>
    </location>
</feature>
<gene>
    <name evidence="2" type="ORF">LTR62_000881</name>
</gene>
<feature type="compositionally biased region" description="Basic and acidic residues" evidence="1">
    <location>
        <begin position="122"/>
        <end position="142"/>
    </location>
</feature>
<evidence type="ECO:0000256" key="1">
    <source>
        <dbReference type="SAM" id="MobiDB-lite"/>
    </source>
</evidence>
<feature type="region of interest" description="Disordered" evidence="1">
    <location>
        <begin position="55"/>
        <end position="142"/>
    </location>
</feature>
<reference evidence="2" key="1">
    <citation type="submission" date="2023-08" db="EMBL/GenBank/DDBJ databases">
        <title>Black Yeasts Isolated from many extreme environments.</title>
        <authorList>
            <person name="Coleine C."/>
            <person name="Stajich J.E."/>
            <person name="Selbmann L."/>
        </authorList>
    </citation>
    <scope>NUCLEOTIDE SEQUENCE</scope>
    <source>
        <strain evidence="2">CCFEE 5401</strain>
    </source>
</reference>
<accession>A0AAN7TL66</accession>
<evidence type="ECO:0000313" key="3">
    <source>
        <dbReference type="Proteomes" id="UP001310890"/>
    </source>
</evidence>
<protein>
    <submittedName>
        <fullName evidence="2">Uncharacterized protein</fullName>
    </submittedName>
</protein>
<dbReference type="EMBL" id="JAVRRL010000011">
    <property type="protein sequence ID" value="KAK5115792.1"/>
    <property type="molecule type" value="Genomic_DNA"/>
</dbReference>